<reference evidence="1 2" key="1">
    <citation type="journal article" date="2019" name="Int. J. Syst. Evol. Microbiol.">
        <title>The Global Catalogue of Microorganisms (GCM) 10K type strain sequencing project: providing services to taxonomists for standard genome sequencing and annotation.</title>
        <authorList>
            <consortium name="The Broad Institute Genomics Platform"/>
            <consortium name="The Broad Institute Genome Sequencing Center for Infectious Disease"/>
            <person name="Wu L."/>
            <person name="Ma J."/>
        </authorList>
    </citation>
    <scope>NUCLEOTIDE SEQUENCE [LARGE SCALE GENOMIC DNA]</scope>
    <source>
        <strain evidence="1 2">JCM 14900</strain>
    </source>
</reference>
<organism evidence="1 2">
    <name type="scientific">Microbacterium aoyamense</name>
    <dbReference type="NCBI Taxonomy" id="344166"/>
    <lineage>
        <taxon>Bacteria</taxon>
        <taxon>Bacillati</taxon>
        <taxon>Actinomycetota</taxon>
        <taxon>Actinomycetes</taxon>
        <taxon>Micrococcales</taxon>
        <taxon>Microbacteriaceae</taxon>
        <taxon>Microbacterium</taxon>
    </lineage>
</organism>
<protein>
    <submittedName>
        <fullName evidence="1">Uncharacterized protein</fullName>
    </submittedName>
</protein>
<sequence>MSRPLPEAWRPLGAVDSTRDRIRALLALDREFTEAESLEWDAVTTRYRASRRAAGKAQR</sequence>
<gene>
    <name evidence="1" type="ORF">GCM10009775_02830</name>
</gene>
<dbReference type="RefSeq" id="WP_248149174.1">
    <property type="nucleotide sequence ID" value="NZ_BAAAOF010000001.1"/>
</dbReference>
<evidence type="ECO:0000313" key="2">
    <source>
        <dbReference type="Proteomes" id="UP001501343"/>
    </source>
</evidence>
<comment type="caution">
    <text evidence="1">The sequence shown here is derived from an EMBL/GenBank/DDBJ whole genome shotgun (WGS) entry which is preliminary data.</text>
</comment>
<dbReference type="EMBL" id="BAAAOF010000001">
    <property type="protein sequence ID" value="GAA1913590.1"/>
    <property type="molecule type" value="Genomic_DNA"/>
</dbReference>
<dbReference type="Proteomes" id="UP001501343">
    <property type="component" value="Unassembled WGS sequence"/>
</dbReference>
<proteinExistence type="predicted"/>
<evidence type="ECO:0000313" key="1">
    <source>
        <dbReference type="EMBL" id="GAA1913590.1"/>
    </source>
</evidence>
<name>A0ABN2P788_9MICO</name>
<accession>A0ABN2P788</accession>
<keyword evidence="2" id="KW-1185">Reference proteome</keyword>